<sequence length="637" mass="71247">MNAGIQPAGYDSIITFLESTLPFSELERQSLVRLARGCLVDFFPAGTRLLRRGISEVDGLYLIQKGAIRLFLEDEGILMDIRTEGASLGALSLFNGEKAAMDAETVEDTFIIKIPRDRFFEAVHLNPGIPRFYLKSFADTFLSKAFEEMRCKTLPAHEDHSLHLFSNPVGDLVSREPVSVPFGLSIQAAAKEMIRHNTGSLLFREPSGEICGIITDTDLRKAMALGLDLQAPAETIMTTPVESIDAGAVCFDALLTMMSKNIHHLVVKSNNRLQGIISSHDIMLLQGRSPMSVFREIASRTTIPGLYPLHDSITPVIRTLVQQGAKAGNITRMIAILNDQIMSKLLDLMLRELGPPPVKFCLLLMGSEGRREQTFATDQDNALVTENCGVDFLERAAETYFSAFTERMVGHLINCGFPRCPGDMMASNPQWRGSLDAWKNRVTTWTTAPEPERVLASSVFFDFRGIYGHKDLAENLRLHVTNACAGKDLFLRYLAAECLNSKPPLTFFKNFMVEKDGAHKNTLDIKTRGLLPFMDFARVMALYHGIRETSTLGRLELLHQEGHLSRDLFHEAREAFEFLLHSRLMHQLEQMEQGVPPDNRLDPGTLSALEKRTLREAFGVITPLHGVLREVFRLNMA</sequence>
<dbReference type="InterPro" id="IPR046342">
    <property type="entry name" value="CBS_dom_sf"/>
</dbReference>
<dbReference type="GO" id="GO:0008773">
    <property type="term" value="F:[protein-PII] uridylyltransferase activity"/>
    <property type="evidence" value="ECO:0007669"/>
    <property type="project" value="InterPro"/>
</dbReference>
<dbReference type="SUPFAM" id="SSF54631">
    <property type="entry name" value="CBS-domain pair"/>
    <property type="match status" value="1"/>
</dbReference>
<feature type="domain" description="CBS" evidence="4">
    <location>
        <begin position="173"/>
        <end position="229"/>
    </location>
</feature>
<dbReference type="CDD" id="cd00038">
    <property type="entry name" value="CAP_ED"/>
    <property type="match status" value="1"/>
</dbReference>
<dbReference type="Pfam" id="PF00027">
    <property type="entry name" value="cNMP_binding"/>
    <property type="match status" value="1"/>
</dbReference>
<proteinExistence type="predicted"/>
<dbReference type="PANTHER" id="PTHR48108:SF34">
    <property type="entry name" value="CBS DOMAIN-CONTAINING PROTEIN YHCV"/>
    <property type="match status" value="1"/>
</dbReference>
<dbReference type="PANTHER" id="PTHR48108">
    <property type="entry name" value="CBS DOMAIN-CONTAINING PROTEIN CBSX2, CHLOROPLASTIC"/>
    <property type="match status" value="1"/>
</dbReference>
<dbReference type="Pfam" id="PF10335">
    <property type="entry name" value="DUF294_C"/>
    <property type="match status" value="1"/>
</dbReference>
<organism evidence="5 6">
    <name type="scientific">Desulfomicrobium apsheronum</name>
    <dbReference type="NCBI Taxonomy" id="52560"/>
    <lineage>
        <taxon>Bacteria</taxon>
        <taxon>Pseudomonadati</taxon>
        <taxon>Thermodesulfobacteriota</taxon>
        <taxon>Desulfovibrionia</taxon>
        <taxon>Desulfovibrionales</taxon>
        <taxon>Desulfomicrobiaceae</taxon>
        <taxon>Desulfomicrobium</taxon>
    </lineage>
</organism>
<evidence type="ECO:0000313" key="6">
    <source>
        <dbReference type="Proteomes" id="UP000198635"/>
    </source>
</evidence>
<evidence type="ECO:0000313" key="5">
    <source>
        <dbReference type="EMBL" id="SFK35913.1"/>
    </source>
</evidence>
<dbReference type="InterPro" id="IPR018821">
    <property type="entry name" value="DUF294_put_nucleoTrafse_sb-bd"/>
</dbReference>
<gene>
    <name evidence="5" type="ORF">SAMN04488082_12148</name>
</gene>
<dbReference type="OrthoDB" id="9808528at2"/>
<dbReference type="InterPro" id="IPR018490">
    <property type="entry name" value="cNMP-bd_dom_sf"/>
</dbReference>
<dbReference type="AlphaFoldDB" id="A0A1I3YVS3"/>
<feature type="domain" description="Cyclic nucleotide-binding" evidence="3">
    <location>
        <begin position="22"/>
        <end position="140"/>
    </location>
</feature>
<dbReference type="CDD" id="cd05401">
    <property type="entry name" value="NT_GlnE_GlnD_like"/>
    <property type="match status" value="1"/>
</dbReference>
<dbReference type="InterPro" id="IPR000595">
    <property type="entry name" value="cNMP-bd_dom"/>
</dbReference>
<dbReference type="Gene3D" id="2.60.120.10">
    <property type="entry name" value="Jelly Rolls"/>
    <property type="match status" value="1"/>
</dbReference>
<reference evidence="6" key="1">
    <citation type="submission" date="2016-10" db="EMBL/GenBank/DDBJ databases">
        <authorList>
            <person name="Varghese N."/>
            <person name="Submissions S."/>
        </authorList>
    </citation>
    <scope>NUCLEOTIDE SEQUENCE [LARGE SCALE GENOMIC DNA]</scope>
    <source>
        <strain evidence="6">DSM 5918</strain>
    </source>
</reference>
<name>A0A1I3YVS3_9BACT</name>
<dbReference type="PROSITE" id="PS50042">
    <property type="entry name" value="CNMP_BINDING_3"/>
    <property type="match status" value="1"/>
</dbReference>
<dbReference type="Pfam" id="PF03445">
    <property type="entry name" value="DUF294"/>
    <property type="match status" value="1"/>
</dbReference>
<dbReference type="Pfam" id="PF00571">
    <property type="entry name" value="CBS"/>
    <property type="match status" value="2"/>
</dbReference>
<evidence type="ECO:0000259" key="3">
    <source>
        <dbReference type="PROSITE" id="PS50042"/>
    </source>
</evidence>
<dbReference type="EMBL" id="FORX01000021">
    <property type="protein sequence ID" value="SFK35913.1"/>
    <property type="molecule type" value="Genomic_DNA"/>
</dbReference>
<evidence type="ECO:0000259" key="4">
    <source>
        <dbReference type="PROSITE" id="PS51371"/>
    </source>
</evidence>
<dbReference type="Gene3D" id="3.10.580.10">
    <property type="entry name" value="CBS-domain"/>
    <property type="match status" value="1"/>
</dbReference>
<dbReference type="InterPro" id="IPR000644">
    <property type="entry name" value="CBS_dom"/>
</dbReference>
<protein>
    <submittedName>
        <fullName evidence="5">CBS domain-containing protein</fullName>
    </submittedName>
</protein>
<dbReference type="RefSeq" id="WP_092378372.1">
    <property type="nucleotide sequence ID" value="NZ_FORX01000021.1"/>
</dbReference>
<dbReference type="Proteomes" id="UP000198635">
    <property type="component" value="Unassembled WGS sequence"/>
</dbReference>
<dbReference type="InterPro" id="IPR051462">
    <property type="entry name" value="CBS_domain-containing"/>
</dbReference>
<accession>A0A1I3YVS3</accession>
<evidence type="ECO:0000256" key="1">
    <source>
        <dbReference type="ARBA" id="ARBA00022737"/>
    </source>
</evidence>
<dbReference type="InterPro" id="IPR014710">
    <property type="entry name" value="RmlC-like_jellyroll"/>
</dbReference>
<feature type="domain" description="CBS" evidence="4">
    <location>
        <begin position="237"/>
        <end position="293"/>
    </location>
</feature>
<dbReference type="PROSITE" id="PS51371">
    <property type="entry name" value="CBS"/>
    <property type="match status" value="2"/>
</dbReference>
<dbReference type="STRING" id="52560.SAMN04488082_12148"/>
<keyword evidence="6" id="KW-1185">Reference proteome</keyword>
<dbReference type="InterPro" id="IPR005105">
    <property type="entry name" value="GlnD_Uridyltrans_N"/>
</dbReference>
<evidence type="ECO:0000256" key="2">
    <source>
        <dbReference type="PROSITE-ProRule" id="PRU00703"/>
    </source>
</evidence>
<dbReference type="SUPFAM" id="SSF51206">
    <property type="entry name" value="cAMP-binding domain-like"/>
    <property type="match status" value="1"/>
</dbReference>
<dbReference type="SMART" id="SM00116">
    <property type="entry name" value="CBS"/>
    <property type="match status" value="2"/>
</dbReference>
<keyword evidence="1" id="KW-0677">Repeat</keyword>
<keyword evidence="2" id="KW-0129">CBS domain</keyword>